<dbReference type="Pfam" id="PF01551">
    <property type="entry name" value="Peptidase_M23"/>
    <property type="match status" value="1"/>
</dbReference>
<reference evidence="3 4" key="1">
    <citation type="journal article" date="2019" name="Int. J. Syst. Evol. Microbiol.">
        <title>The Global Catalogue of Microorganisms (GCM) 10K type strain sequencing project: providing services to taxonomists for standard genome sequencing and annotation.</title>
        <authorList>
            <consortium name="The Broad Institute Genomics Platform"/>
            <consortium name="The Broad Institute Genome Sequencing Center for Infectious Disease"/>
            <person name="Wu L."/>
            <person name="Ma J."/>
        </authorList>
    </citation>
    <scope>NUCLEOTIDE SEQUENCE [LARGE SCALE GENOMIC DNA]</scope>
    <source>
        <strain evidence="3 4">JCM 13518</strain>
    </source>
</reference>
<dbReference type="Gene3D" id="2.70.70.10">
    <property type="entry name" value="Glucose Permease (Domain IIA)"/>
    <property type="match status" value="1"/>
</dbReference>
<name>A0ABN2KBH5_9ACTN</name>
<dbReference type="PANTHER" id="PTHR21666:SF270">
    <property type="entry name" value="MUREIN HYDROLASE ACTIVATOR ENVC"/>
    <property type="match status" value="1"/>
</dbReference>
<feature type="domain" description="M23ase beta-sheet core" evidence="2">
    <location>
        <begin position="112"/>
        <end position="208"/>
    </location>
</feature>
<proteinExistence type="predicted"/>
<keyword evidence="4" id="KW-1185">Reference proteome</keyword>
<dbReference type="InterPro" id="IPR011055">
    <property type="entry name" value="Dup_hybrid_motif"/>
</dbReference>
<dbReference type="PANTHER" id="PTHR21666">
    <property type="entry name" value="PEPTIDASE-RELATED"/>
    <property type="match status" value="1"/>
</dbReference>
<protein>
    <recommendedName>
        <fullName evidence="2">M23ase beta-sheet core domain-containing protein</fullName>
    </recommendedName>
</protein>
<organism evidence="3 4">
    <name type="scientific">Aeromicrobium alkaliterrae</name>
    <dbReference type="NCBI Taxonomy" id="302168"/>
    <lineage>
        <taxon>Bacteria</taxon>
        <taxon>Bacillati</taxon>
        <taxon>Actinomycetota</taxon>
        <taxon>Actinomycetes</taxon>
        <taxon>Propionibacteriales</taxon>
        <taxon>Nocardioidaceae</taxon>
        <taxon>Aeromicrobium</taxon>
    </lineage>
</organism>
<evidence type="ECO:0000256" key="1">
    <source>
        <dbReference type="SAM" id="MobiDB-lite"/>
    </source>
</evidence>
<accession>A0ABN2KBH5</accession>
<dbReference type="EMBL" id="BAAAME010000010">
    <property type="protein sequence ID" value="GAA1752446.1"/>
    <property type="molecule type" value="Genomic_DNA"/>
</dbReference>
<evidence type="ECO:0000259" key="2">
    <source>
        <dbReference type="Pfam" id="PF01551"/>
    </source>
</evidence>
<dbReference type="SUPFAM" id="SSF51261">
    <property type="entry name" value="Duplicated hybrid motif"/>
    <property type="match status" value="1"/>
</dbReference>
<dbReference type="Proteomes" id="UP001501057">
    <property type="component" value="Unassembled WGS sequence"/>
</dbReference>
<gene>
    <name evidence="3" type="ORF">GCM10009710_35220</name>
</gene>
<sequence length="219" mass="22823">MAMVGAVALVMAGLGSAVISSRSDSGTLGGDYQALSADVSNGGFDVSRDFDRELLAEQTDAQAAQLLQSQQDLQAATQAKADELKANQWVLPVTGYRITGRYGVTNSLWGKGHSGLDFAGPSGSTISSIASGTVIAASYSGNCGNMTQVKLDAEDIVLMYCHQSRQTVTVGQHVTAGETIGYTGSTGRSTGPHLHVEVKPGGGKSVDPEPYFHDHNVYP</sequence>
<dbReference type="CDD" id="cd12797">
    <property type="entry name" value="M23_peptidase"/>
    <property type="match status" value="1"/>
</dbReference>
<evidence type="ECO:0000313" key="4">
    <source>
        <dbReference type="Proteomes" id="UP001501057"/>
    </source>
</evidence>
<dbReference type="InterPro" id="IPR016047">
    <property type="entry name" value="M23ase_b-sheet_dom"/>
</dbReference>
<feature type="compositionally biased region" description="Basic and acidic residues" evidence="1">
    <location>
        <begin position="206"/>
        <end position="219"/>
    </location>
</feature>
<feature type="region of interest" description="Disordered" evidence="1">
    <location>
        <begin position="199"/>
        <end position="219"/>
    </location>
</feature>
<dbReference type="InterPro" id="IPR050570">
    <property type="entry name" value="Cell_wall_metabolism_enzyme"/>
</dbReference>
<comment type="caution">
    <text evidence="3">The sequence shown here is derived from an EMBL/GenBank/DDBJ whole genome shotgun (WGS) entry which is preliminary data.</text>
</comment>
<evidence type="ECO:0000313" key="3">
    <source>
        <dbReference type="EMBL" id="GAA1752446.1"/>
    </source>
</evidence>